<organism evidence="1 2">
    <name type="scientific">Dyadobacter psychrophilus</name>
    <dbReference type="NCBI Taxonomy" id="651661"/>
    <lineage>
        <taxon>Bacteria</taxon>
        <taxon>Pseudomonadati</taxon>
        <taxon>Bacteroidota</taxon>
        <taxon>Cytophagia</taxon>
        <taxon>Cytophagales</taxon>
        <taxon>Spirosomataceae</taxon>
        <taxon>Dyadobacter</taxon>
    </lineage>
</organism>
<dbReference type="EMBL" id="FUZA01000001">
    <property type="protein sequence ID" value="SKB58438.1"/>
    <property type="molecule type" value="Genomic_DNA"/>
</dbReference>
<sequence>MDKLVKVFTKEGNEEWILVHIEVQGYIDYSFADRMFTYYYRIWDKYRRRTTALAILADDNKHYYPSCFEQSFLGTSIRFEFNTLKILDQCDRKLAESDNVFAHVIMTVKIALKSKKVKQQDLFDLKIQLAKRLLSQDIPKWKIGKLMDFLKFYVVLNDPYLRESFSEEINNLTLKTYTAMGMDEAVLYITREEAKEERSAILIKNLLKDGRFGLEEIAKLAEVPVAFAQEVKDSIDS</sequence>
<evidence type="ECO:0000313" key="1">
    <source>
        <dbReference type="EMBL" id="SKB58438.1"/>
    </source>
</evidence>
<gene>
    <name evidence="1" type="ORF">SAMN05660293_01227</name>
</gene>
<accession>A0A1T5CG32</accession>
<dbReference type="STRING" id="651661.SAMN05660293_01227"/>
<protein>
    <recommendedName>
        <fullName evidence="3">Transposase, YhgA-like</fullName>
    </recommendedName>
</protein>
<dbReference type="AlphaFoldDB" id="A0A1T5CG32"/>
<evidence type="ECO:0000313" key="2">
    <source>
        <dbReference type="Proteomes" id="UP000190897"/>
    </source>
</evidence>
<proteinExistence type="predicted"/>
<reference evidence="2" key="1">
    <citation type="submission" date="2017-02" db="EMBL/GenBank/DDBJ databases">
        <authorList>
            <person name="Varghese N."/>
            <person name="Submissions S."/>
        </authorList>
    </citation>
    <scope>NUCLEOTIDE SEQUENCE [LARGE SCALE GENOMIC DNA]</scope>
    <source>
        <strain evidence="2">DSM 22270</strain>
    </source>
</reference>
<dbReference type="RefSeq" id="WP_229208301.1">
    <property type="nucleotide sequence ID" value="NZ_FUZA01000001.1"/>
</dbReference>
<name>A0A1T5CG32_9BACT</name>
<keyword evidence="2" id="KW-1185">Reference proteome</keyword>
<evidence type="ECO:0008006" key="3">
    <source>
        <dbReference type="Google" id="ProtNLM"/>
    </source>
</evidence>
<dbReference type="Proteomes" id="UP000190897">
    <property type="component" value="Unassembled WGS sequence"/>
</dbReference>